<dbReference type="EMBL" id="BTGB01000003">
    <property type="protein sequence ID" value="GMM46368.1"/>
    <property type="molecule type" value="Genomic_DNA"/>
</dbReference>
<dbReference type="InterPro" id="IPR009071">
    <property type="entry name" value="HMG_box_dom"/>
</dbReference>
<evidence type="ECO:0000256" key="3">
    <source>
        <dbReference type="SAM" id="MobiDB-lite"/>
    </source>
</evidence>
<accession>A0AAV5R496</accession>
<proteinExistence type="predicted"/>
<dbReference type="Gene3D" id="1.10.30.10">
    <property type="entry name" value="High mobility group box domain"/>
    <property type="match status" value="1"/>
</dbReference>
<dbReference type="InterPro" id="IPR050342">
    <property type="entry name" value="HMGB"/>
</dbReference>
<dbReference type="AlphaFoldDB" id="A0AAV5R496"/>
<evidence type="ECO:0000256" key="2">
    <source>
        <dbReference type="PROSITE-ProRule" id="PRU00267"/>
    </source>
</evidence>
<dbReference type="SMART" id="SM00398">
    <property type="entry name" value="HMG"/>
    <property type="match status" value="1"/>
</dbReference>
<dbReference type="PROSITE" id="PS50118">
    <property type="entry name" value="HMG_BOX_2"/>
    <property type="match status" value="1"/>
</dbReference>
<name>A0AAV5R496_PICKL</name>
<keyword evidence="1 2" id="KW-0238">DNA-binding</keyword>
<feature type="region of interest" description="Disordered" evidence="3">
    <location>
        <begin position="35"/>
        <end position="63"/>
    </location>
</feature>
<sequence>MSTDIPTAKEELINALKELSKASLDVSKKTNTLLSLLDNDNDNDDGSNKKKRRIKRDPNAPKKPLTSYILFYNHLRGAVAAKDSSLSQTDIAKEISKQWKEMSDDDKSYWRQLYEDDKLRYDTEMIQYRNSLNLNI</sequence>
<dbReference type="GO" id="GO:0003677">
    <property type="term" value="F:DNA binding"/>
    <property type="evidence" value="ECO:0007669"/>
    <property type="project" value="UniProtKB-UniRule"/>
</dbReference>
<evidence type="ECO:0000313" key="6">
    <source>
        <dbReference type="Proteomes" id="UP001378960"/>
    </source>
</evidence>
<evidence type="ECO:0000259" key="4">
    <source>
        <dbReference type="PROSITE" id="PS50118"/>
    </source>
</evidence>
<keyword evidence="2" id="KW-0539">Nucleus</keyword>
<gene>
    <name evidence="5" type="ORF">DAPK24_029430</name>
</gene>
<evidence type="ECO:0000313" key="5">
    <source>
        <dbReference type="EMBL" id="GMM46368.1"/>
    </source>
</evidence>
<dbReference type="Pfam" id="PF00505">
    <property type="entry name" value="HMG_box"/>
    <property type="match status" value="1"/>
</dbReference>
<dbReference type="Proteomes" id="UP001378960">
    <property type="component" value="Unassembled WGS sequence"/>
</dbReference>
<comment type="caution">
    <text evidence="5">The sequence shown here is derived from an EMBL/GenBank/DDBJ whole genome shotgun (WGS) entry which is preliminary data.</text>
</comment>
<dbReference type="InterPro" id="IPR036910">
    <property type="entry name" value="HMG_box_dom_sf"/>
</dbReference>
<dbReference type="PANTHER" id="PTHR48112">
    <property type="entry name" value="HIGH MOBILITY GROUP PROTEIN DSP1"/>
    <property type="match status" value="1"/>
</dbReference>
<dbReference type="GO" id="GO:0005634">
    <property type="term" value="C:nucleus"/>
    <property type="evidence" value="ECO:0007669"/>
    <property type="project" value="UniProtKB-UniRule"/>
</dbReference>
<dbReference type="CDD" id="cd00084">
    <property type="entry name" value="HMG-box_SF"/>
    <property type="match status" value="1"/>
</dbReference>
<organism evidence="5 6">
    <name type="scientific">Pichia kluyveri</name>
    <name type="common">Yeast</name>
    <dbReference type="NCBI Taxonomy" id="36015"/>
    <lineage>
        <taxon>Eukaryota</taxon>
        <taxon>Fungi</taxon>
        <taxon>Dikarya</taxon>
        <taxon>Ascomycota</taxon>
        <taxon>Saccharomycotina</taxon>
        <taxon>Pichiomycetes</taxon>
        <taxon>Pichiales</taxon>
        <taxon>Pichiaceae</taxon>
        <taxon>Pichia</taxon>
    </lineage>
</organism>
<evidence type="ECO:0000256" key="1">
    <source>
        <dbReference type="ARBA" id="ARBA00023125"/>
    </source>
</evidence>
<keyword evidence="6" id="KW-1185">Reference proteome</keyword>
<reference evidence="5 6" key="1">
    <citation type="journal article" date="2023" name="Elife">
        <title>Identification of key yeast species and microbe-microbe interactions impacting larval growth of Drosophila in the wild.</title>
        <authorList>
            <person name="Mure A."/>
            <person name="Sugiura Y."/>
            <person name="Maeda R."/>
            <person name="Honda K."/>
            <person name="Sakurai N."/>
            <person name="Takahashi Y."/>
            <person name="Watada M."/>
            <person name="Katoh T."/>
            <person name="Gotoh A."/>
            <person name="Gotoh Y."/>
            <person name="Taniguchi I."/>
            <person name="Nakamura K."/>
            <person name="Hayashi T."/>
            <person name="Katayama T."/>
            <person name="Uemura T."/>
            <person name="Hattori Y."/>
        </authorList>
    </citation>
    <scope>NUCLEOTIDE SEQUENCE [LARGE SCALE GENOMIC DNA]</scope>
    <source>
        <strain evidence="5 6">PK-24</strain>
    </source>
</reference>
<dbReference type="SUPFAM" id="SSF47095">
    <property type="entry name" value="HMG-box"/>
    <property type="match status" value="1"/>
</dbReference>
<feature type="DNA-binding region" description="HMG box" evidence="2">
    <location>
        <begin position="61"/>
        <end position="129"/>
    </location>
</feature>
<protein>
    <submittedName>
        <fullName evidence="5">Hmo1 protein</fullName>
    </submittedName>
</protein>
<feature type="domain" description="HMG box" evidence="4">
    <location>
        <begin position="61"/>
        <end position="129"/>
    </location>
</feature>